<organism evidence="2">
    <name type="scientific">Tanacetum cinerariifolium</name>
    <name type="common">Dalmatian daisy</name>
    <name type="synonym">Chrysanthemum cinerariifolium</name>
    <dbReference type="NCBI Taxonomy" id="118510"/>
    <lineage>
        <taxon>Eukaryota</taxon>
        <taxon>Viridiplantae</taxon>
        <taxon>Streptophyta</taxon>
        <taxon>Embryophyta</taxon>
        <taxon>Tracheophyta</taxon>
        <taxon>Spermatophyta</taxon>
        <taxon>Magnoliopsida</taxon>
        <taxon>eudicotyledons</taxon>
        <taxon>Gunneridae</taxon>
        <taxon>Pentapetalae</taxon>
        <taxon>asterids</taxon>
        <taxon>campanulids</taxon>
        <taxon>Asterales</taxon>
        <taxon>Asteraceae</taxon>
        <taxon>Asteroideae</taxon>
        <taxon>Anthemideae</taxon>
        <taxon>Anthemidinae</taxon>
        <taxon>Tanacetum</taxon>
    </lineage>
</organism>
<proteinExistence type="predicted"/>
<sequence>MAPLPPKDQRHPWLRYHIEGYIKNIMHNYEERLETIFRRSVNQVHVLDFVGLTEEMRQTLAGRLRMVYTGDEGQELFTSHAWRRPFKIKAPCKMTWRQFIMALCLHTAKEMAKDGFQAHWLGRLAPFYVFIRDPMRRLCHRMISCSISSRGHAPKKLIGVDIFYLRSMDSRTTNVPHLLAQYLFRHAEGRKSRARLNICERIGDAWVWVALVPERQSNVVAGASEDVEDAPAVDEGDQADPAPVPQPPHAAPKTMP</sequence>
<accession>A0A6L2MUC9</accession>
<feature type="region of interest" description="Disordered" evidence="1">
    <location>
        <begin position="220"/>
        <end position="256"/>
    </location>
</feature>
<comment type="caution">
    <text evidence="2">The sequence shown here is derived from an EMBL/GenBank/DDBJ whole genome shotgun (WGS) entry which is preliminary data.</text>
</comment>
<evidence type="ECO:0000313" key="2">
    <source>
        <dbReference type="EMBL" id="GEU77591.1"/>
    </source>
</evidence>
<dbReference type="EMBL" id="BKCJ010007504">
    <property type="protein sequence ID" value="GEU77591.1"/>
    <property type="molecule type" value="Genomic_DNA"/>
</dbReference>
<feature type="compositionally biased region" description="Pro residues" evidence="1">
    <location>
        <begin position="242"/>
        <end position="256"/>
    </location>
</feature>
<feature type="compositionally biased region" description="Acidic residues" evidence="1">
    <location>
        <begin position="225"/>
        <end position="238"/>
    </location>
</feature>
<protein>
    <submittedName>
        <fullName evidence="2">Uncharacterized protein</fullName>
    </submittedName>
</protein>
<gene>
    <name evidence="2" type="ORF">Tci_049569</name>
</gene>
<reference evidence="2" key="1">
    <citation type="journal article" date="2019" name="Sci. Rep.">
        <title>Draft genome of Tanacetum cinerariifolium, the natural source of mosquito coil.</title>
        <authorList>
            <person name="Yamashiro T."/>
            <person name="Shiraishi A."/>
            <person name="Satake H."/>
            <person name="Nakayama K."/>
        </authorList>
    </citation>
    <scope>NUCLEOTIDE SEQUENCE</scope>
</reference>
<evidence type="ECO:0000256" key="1">
    <source>
        <dbReference type="SAM" id="MobiDB-lite"/>
    </source>
</evidence>
<dbReference type="AlphaFoldDB" id="A0A6L2MUC9"/>
<name>A0A6L2MUC9_TANCI</name>